<gene>
    <name evidence="1" type="ORF">KJY40_21090</name>
</gene>
<sequence length="1488" mass="167647">MQSSSITIPASSDAPPTCTTHYQALLEEYSRLLQKLREAPATPSALTDTYISPQPFSPMDLDAKNPATARKAGLKPRPDGQFSLATMALYYGMKPWNRMDTTEHRAALHALEEKRARHSLQLESGIDIDELACAPDESERKPLANRPRSTSLDTLLARLTESKIHEAVRKFLPAAETSLIGYLVKSLPSQTTVANVRATPTVFLEKLLQSTDANRLAQALLEKLDWYGGKPGEDASPIARNKLLSRAIRLWERRDTAVTRDIAGYQWHKRSNYGKSYQAIWNEFESHLLQSRRASSDLEAILLAALYRFEFPTDFHRSDTPEDLPYKSSLVWVNFVHGLNLVEAIEPHRVSHMTFQQLVDFPLQELKTATAQEQELIAWCRIPPTMDWAIANGIVLEDIHATYSPATQQRAIEALDQCTSRLTAAIARMDIDPPKRPDIADREIRTVFGHQVFTTDGRKLVRYYGPDSGSRQVPDLKQKRESLRDVYLWKRHANKNWLITRPDGETPTTATFSLNADGTLHTTATWISQIIRNRKLPDANQLFEAEYLTWLKATKSAYQTLLTHLFSCLPHDDLQAIEYGETKIHTLRKATQNLEADQETSALTMPLRLRMGLILRLSNNGKTSWYECLPRAGILRKRTDITDDMLNGQITTEQWSIRGTVRVKVRRGQSLPFDWDAHAKGHVPKNGATCTAIIEQLGDTYRPEPPSVFPPYISTNRAAEIATYIAKSFFYFDEDDLYESARKQTDLERLEEKRHTLLDKFVNFVPFFGNLDDLESDNPNKRINAIFGLYTDSLTFALPLGKFVSGTAKLVSTSVRMGYRHTLPQFSPLLSKLMVSSLQNFNPLDGMPSLARSLVLGLYAVNRLALKTAIKLIKRLSERTGTYDFIKGLPQVSAPGHFQLPGASDELAYTRNVADVPVRKVSNARPFDYRLIDPLSNKPYGPPLADKTYRLSPGRSSYEALEATDQQVTVKIAENAQIRAVPEIDGRTTLFIDDVPYRLDGNRLRRIELIDESKNFKRASCRIKRAPAKGVCINEFVTDAHGDPINTPALHSFDETKGYALWFGERRCTPLARPGHEGEFFLRDGVLYRSLADDVKPWTNKMTQLGFPKAWPQPKAEILADVQFQKGIYARIEIQGTYTGSHELHRVGAIVVPSIGDDTLYLFTRVNGDKYYLARLPAGQKLSELQTVTMKRLLKADLEKGTLGEELLRIHEGSLTANNVAAFYGISAVENAIESMERIAIRVGVPHSPPDNMKFVKVDTSPGEALLFDNSTRMMVTELPDGANTWRRSRDASPTLRKRTADIFDTLFQETTIDQKIGSVFRIDRTMTKLQSLLPRSLRPRHPRNIAYAEVTKTDGAREVYVSVSGEPDTTSKLPLFKAWLGAEDIRIGDTTYFNIDSNALNTKTSLLMDSHDNLLAIPKTYPELPERPTSLDSESKLIRTLHRKYPDKTAIRSVNIATTMSPCESCAVIMKLFGHTGGENALNVIWK</sequence>
<name>A0ABY3PX57_9PSED</name>
<reference evidence="1 2" key="1">
    <citation type="journal article" date="2022" name="Int. J. Syst. Evol. Microbiol.">
        <title>Pseudomonas fitomaticsae sp. nov., isolated at Marimurtra Botanical Garden in Blanes, Catalonia, Spain.</title>
        <authorList>
            <person name="Atanasov K.E."/>
            <person name="Galbis D.M."/>
            <person name="Cornado D."/>
            <person name="Serpico A."/>
            <person name="Sanchez G."/>
            <person name="Bosch M."/>
            <person name="Ferrer A."/>
            <person name="Altabella T."/>
        </authorList>
    </citation>
    <scope>NUCLEOTIDE SEQUENCE [LARGE SCALE GENOMIC DNA]</scope>
    <source>
        <strain evidence="1 2">FIT81</strain>
    </source>
</reference>
<dbReference type="EMBL" id="CP075567">
    <property type="protein sequence ID" value="UFP98526.1"/>
    <property type="molecule type" value="Genomic_DNA"/>
</dbReference>
<dbReference type="Proteomes" id="UP001162907">
    <property type="component" value="Chromosome"/>
</dbReference>
<keyword evidence="2" id="KW-1185">Reference proteome</keyword>
<dbReference type="RefSeq" id="WP_230732554.1">
    <property type="nucleotide sequence ID" value="NZ_CP075567.1"/>
</dbReference>
<evidence type="ECO:0008006" key="3">
    <source>
        <dbReference type="Google" id="ProtNLM"/>
    </source>
</evidence>
<organism evidence="1 2">
    <name type="scientific">Pseudomonas fitomaticsae</name>
    <dbReference type="NCBI Taxonomy" id="2837969"/>
    <lineage>
        <taxon>Bacteria</taxon>
        <taxon>Pseudomonadati</taxon>
        <taxon>Pseudomonadota</taxon>
        <taxon>Gammaproteobacteria</taxon>
        <taxon>Pseudomonadales</taxon>
        <taxon>Pseudomonadaceae</taxon>
        <taxon>Pseudomonas</taxon>
    </lineage>
</organism>
<evidence type="ECO:0000313" key="1">
    <source>
        <dbReference type="EMBL" id="UFP98526.1"/>
    </source>
</evidence>
<protein>
    <recommendedName>
        <fullName evidence="3">Deaminase of polymorphic toxin system</fullName>
    </recommendedName>
</protein>
<proteinExistence type="predicted"/>
<evidence type="ECO:0000313" key="2">
    <source>
        <dbReference type="Proteomes" id="UP001162907"/>
    </source>
</evidence>
<accession>A0ABY3PX57</accession>